<proteinExistence type="predicted"/>
<dbReference type="OrthoDB" id="10266999at2759"/>
<dbReference type="InterPro" id="IPR044926">
    <property type="entry name" value="RGS_subdomain_2"/>
</dbReference>
<dbReference type="RefSeq" id="XP_022581994.1">
    <property type="nucleotide sequence ID" value="XM_022722639.1"/>
</dbReference>
<evidence type="ECO:0000256" key="1">
    <source>
        <dbReference type="SAM" id="MobiDB-lite"/>
    </source>
</evidence>
<dbReference type="PANTHER" id="PTHR10845:SF267">
    <property type="entry name" value="REGULATOR OF G PROTEIN SIGNALING DOMAIN PROTEIN (AFU_ORTHOLOGUE AFUA_6G06860)"/>
    <property type="match status" value="1"/>
</dbReference>
<dbReference type="VEuPathDB" id="FungiDB:ASPZODRAFT_130978"/>
<dbReference type="CDD" id="cd07440">
    <property type="entry name" value="RGS"/>
    <property type="match status" value="1"/>
</dbReference>
<evidence type="ECO:0000313" key="3">
    <source>
        <dbReference type="EMBL" id="OJJ47484.1"/>
    </source>
</evidence>
<feature type="compositionally biased region" description="Low complexity" evidence="1">
    <location>
        <begin position="235"/>
        <end position="244"/>
    </location>
</feature>
<feature type="compositionally biased region" description="Pro residues" evidence="1">
    <location>
        <begin position="333"/>
        <end position="342"/>
    </location>
</feature>
<dbReference type="EMBL" id="KV878340">
    <property type="protein sequence ID" value="OJJ47484.1"/>
    <property type="molecule type" value="Genomic_DNA"/>
</dbReference>
<dbReference type="InterPro" id="IPR016137">
    <property type="entry name" value="RGS"/>
</dbReference>
<dbReference type="AlphaFoldDB" id="A0A1L9SKA3"/>
<accession>A0A1L9SKA3</accession>
<dbReference type="PROSITE" id="PS50132">
    <property type="entry name" value="RGS"/>
    <property type="match status" value="1"/>
</dbReference>
<evidence type="ECO:0000313" key="4">
    <source>
        <dbReference type="Proteomes" id="UP000184188"/>
    </source>
</evidence>
<dbReference type="Pfam" id="PF00615">
    <property type="entry name" value="RGS"/>
    <property type="match status" value="1"/>
</dbReference>
<dbReference type="PANTHER" id="PTHR10845">
    <property type="entry name" value="REGULATOR OF G PROTEIN SIGNALING"/>
    <property type="match status" value="1"/>
</dbReference>
<gene>
    <name evidence="3" type="ORF">ASPZODRAFT_130978</name>
</gene>
<name>A0A1L9SKA3_9EURO</name>
<protein>
    <recommendedName>
        <fullName evidence="2">RGS domain-containing protein</fullName>
    </recommendedName>
</protein>
<dbReference type="Proteomes" id="UP000184188">
    <property type="component" value="Unassembled WGS sequence"/>
</dbReference>
<feature type="domain" description="RGS" evidence="2">
    <location>
        <begin position="83"/>
        <end position="201"/>
    </location>
</feature>
<dbReference type="InterPro" id="IPR036305">
    <property type="entry name" value="RGS_sf"/>
</dbReference>
<feature type="region of interest" description="Disordered" evidence="1">
    <location>
        <begin position="1"/>
        <end position="56"/>
    </location>
</feature>
<sequence>MLTKKSLHPPLFSRNPTPSSTPPELSPTSSSSDTDSDEDMDSTASGSRPTSLAVPPGAFCAMRPTLDEVLANTAPPPYTLSAFMAYLSQNHCLETLEFTLEANRYRDTYVSFSHQLTNHPPPPFAPDGPESQHLRMLWQRLLAAYVLPGAPREVNLTSEVRDELLRHTDASCAPPPETLDSAVKRVHELMEESIFLPFLNSHSAAAQVVPLSEPLFGSDEGIMPLSSAHHHYHPHNNNNNNNNHYQDEGATPRVRSRRRLSPQASTRDLGSFLSGSSGSHSGRSNFSLSAVTSIGKSSSGSRTPGGGPGESASPILTDDTGSLGSGASVGEPMTPPTTPPSNEPFMSLAHSPKTRTENPWKKMGMKLGFKKRSNGGNSTSRDSRFEE</sequence>
<reference evidence="4" key="1">
    <citation type="journal article" date="2017" name="Genome Biol.">
        <title>Comparative genomics reveals high biological diversity and specific adaptations in the industrially and medically important fungal genus Aspergillus.</title>
        <authorList>
            <person name="de Vries R.P."/>
            <person name="Riley R."/>
            <person name="Wiebenga A."/>
            <person name="Aguilar-Osorio G."/>
            <person name="Amillis S."/>
            <person name="Uchima C.A."/>
            <person name="Anderluh G."/>
            <person name="Asadollahi M."/>
            <person name="Askin M."/>
            <person name="Barry K."/>
            <person name="Battaglia E."/>
            <person name="Bayram O."/>
            <person name="Benocci T."/>
            <person name="Braus-Stromeyer S.A."/>
            <person name="Caldana C."/>
            <person name="Canovas D."/>
            <person name="Cerqueira G.C."/>
            <person name="Chen F."/>
            <person name="Chen W."/>
            <person name="Choi C."/>
            <person name="Clum A."/>
            <person name="Dos Santos R.A."/>
            <person name="Damasio A.R."/>
            <person name="Diallinas G."/>
            <person name="Emri T."/>
            <person name="Fekete E."/>
            <person name="Flipphi M."/>
            <person name="Freyberg S."/>
            <person name="Gallo A."/>
            <person name="Gournas C."/>
            <person name="Habgood R."/>
            <person name="Hainaut M."/>
            <person name="Harispe M.L."/>
            <person name="Henrissat B."/>
            <person name="Hilden K.S."/>
            <person name="Hope R."/>
            <person name="Hossain A."/>
            <person name="Karabika E."/>
            <person name="Karaffa L."/>
            <person name="Karanyi Z."/>
            <person name="Krasevec N."/>
            <person name="Kuo A."/>
            <person name="Kusch H."/>
            <person name="LaButti K."/>
            <person name="Lagendijk E.L."/>
            <person name="Lapidus A."/>
            <person name="Levasseur A."/>
            <person name="Lindquist E."/>
            <person name="Lipzen A."/>
            <person name="Logrieco A.F."/>
            <person name="MacCabe A."/>
            <person name="Maekelae M.R."/>
            <person name="Malavazi I."/>
            <person name="Melin P."/>
            <person name="Meyer V."/>
            <person name="Mielnichuk N."/>
            <person name="Miskei M."/>
            <person name="Molnar A.P."/>
            <person name="Mule G."/>
            <person name="Ngan C.Y."/>
            <person name="Orejas M."/>
            <person name="Orosz E."/>
            <person name="Ouedraogo J.P."/>
            <person name="Overkamp K.M."/>
            <person name="Park H.-S."/>
            <person name="Perrone G."/>
            <person name="Piumi F."/>
            <person name="Punt P.J."/>
            <person name="Ram A.F."/>
            <person name="Ramon A."/>
            <person name="Rauscher S."/>
            <person name="Record E."/>
            <person name="Riano-Pachon D.M."/>
            <person name="Robert V."/>
            <person name="Roehrig J."/>
            <person name="Ruller R."/>
            <person name="Salamov A."/>
            <person name="Salih N.S."/>
            <person name="Samson R.A."/>
            <person name="Sandor E."/>
            <person name="Sanguinetti M."/>
            <person name="Schuetze T."/>
            <person name="Sepcic K."/>
            <person name="Shelest E."/>
            <person name="Sherlock G."/>
            <person name="Sophianopoulou V."/>
            <person name="Squina F.M."/>
            <person name="Sun H."/>
            <person name="Susca A."/>
            <person name="Todd R.B."/>
            <person name="Tsang A."/>
            <person name="Unkles S.E."/>
            <person name="van de Wiele N."/>
            <person name="van Rossen-Uffink D."/>
            <person name="Oliveira J.V."/>
            <person name="Vesth T.C."/>
            <person name="Visser J."/>
            <person name="Yu J.-H."/>
            <person name="Zhou M."/>
            <person name="Andersen M.R."/>
            <person name="Archer D.B."/>
            <person name="Baker S.E."/>
            <person name="Benoit I."/>
            <person name="Brakhage A.A."/>
            <person name="Braus G.H."/>
            <person name="Fischer R."/>
            <person name="Frisvad J.C."/>
            <person name="Goldman G.H."/>
            <person name="Houbraken J."/>
            <person name="Oakley B."/>
            <person name="Pocsi I."/>
            <person name="Scazzocchio C."/>
            <person name="Seiboth B."/>
            <person name="vanKuyk P.A."/>
            <person name="Wortman J."/>
            <person name="Dyer P.S."/>
            <person name="Grigoriev I.V."/>
        </authorList>
    </citation>
    <scope>NUCLEOTIDE SEQUENCE [LARGE SCALE GENOMIC DNA]</scope>
    <source>
        <strain evidence="4">CBS 506.65</strain>
    </source>
</reference>
<feature type="region of interest" description="Disordered" evidence="1">
    <location>
        <begin position="226"/>
        <end position="387"/>
    </location>
</feature>
<dbReference type="GeneID" id="34609104"/>
<dbReference type="Gene3D" id="1.10.167.10">
    <property type="entry name" value="Regulator of G-protein Signalling 4, domain 2"/>
    <property type="match status" value="1"/>
</dbReference>
<dbReference type="SUPFAM" id="SSF48097">
    <property type="entry name" value="Regulator of G-protein signaling, RGS"/>
    <property type="match status" value="1"/>
</dbReference>
<keyword evidence="4" id="KW-1185">Reference proteome</keyword>
<evidence type="ECO:0000259" key="2">
    <source>
        <dbReference type="PROSITE" id="PS50132"/>
    </source>
</evidence>
<dbReference type="SMART" id="SM00315">
    <property type="entry name" value="RGS"/>
    <property type="match status" value="1"/>
</dbReference>
<feature type="compositionally biased region" description="Low complexity" evidence="1">
    <location>
        <begin position="269"/>
        <end position="302"/>
    </location>
</feature>
<organism evidence="3 4">
    <name type="scientific">Penicilliopsis zonata CBS 506.65</name>
    <dbReference type="NCBI Taxonomy" id="1073090"/>
    <lineage>
        <taxon>Eukaryota</taxon>
        <taxon>Fungi</taxon>
        <taxon>Dikarya</taxon>
        <taxon>Ascomycota</taxon>
        <taxon>Pezizomycotina</taxon>
        <taxon>Eurotiomycetes</taxon>
        <taxon>Eurotiomycetidae</taxon>
        <taxon>Eurotiales</taxon>
        <taxon>Aspergillaceae</taxon>
        <taxon>Penicilliopsis</taxon>
    </lineage>
</organism>